<dbReference type="Pfam" id="PF04488">
    <property type="entry name" value="Gly_transf_sug"/>
    <property type="match status" value="1"/>
</dbReference>
<dbReference type="Proteomes" id="UP000000305">
    <property type="component" value="Unassembled WGS sequence"/>
</dbReference>
<feature type="signal peptide" evidence="1">
    <location>
        <begin position="1"/>
        <end position="22"/>
    </location>
</feature>
<evidence type="ECO:0000313" key="2">
    <source>
        <dbReference type="EMBL" id="EFX86238.1"/>
    </source>
</evidence>
<dbReference type="InterPro" id="IPR007577">
    <property type="entry name" value="GlycoTrfase_DXD_sugar-bd_CS"/>
</dbReference>
<keyword evidence="3" id="KW-1185">Reference proteome</keyword>
<dbReference type="PhylomeDB" id="E9G2E9"/>
<dbReference type="AlphaFoldDB" id="E9G2E9"/>
<dbReference type="HOGENOM" id="CLU_050117_0_0_1"/>
<reference evidence="2 3" key="1">
    <citation type="journal article" date="2011" name="Science">
        <title>The ecoresponsive genome of Daphnia pulex.</title>
        <authorList>
            <person name="Colbourne J.K."/>
            <person name="Pfrender M.E."/>
            <person name="Gilbert D."/>
            <person name="Thomas W.K."/>
            <person name="Tucker A."/>
            <person name="Oakley T.H."/>
            <person name="Tokishita S."/>
            <person name="Aerts A."/>
            <person name="Arnold G.J."/>
            <person name="Basu M.K."/>
            <person name="Bauer D.J."/>
            <person name="Caceres C.E."/>
            <person name="Carmel L."/>
            <person name="Casola C."/>
            <person name="Choi J.H."/>
            <person name="Detter J.C."/>
            <person name="Dong Q."/>
            <person name="Dusheyko S."/>
            <person name="Eads B.D."/>
            <person name="Frohlich T."/>
            <person name="Geiler-Samerotte K.A."/>
            <person name="Gerlach D."/>
            <person name="Hatcher P."/>
            <person name="Jogdeo S."/>
            <person name="Krijgsveld J."/>
            <person name="Kriventseva E.V."/>
            <person name="Kultz D."/>
            <person name="Laforsch C."/>
            <person name="Lindquist E."/>
            <person name="Lopez J."/>
            <person name="Manak J.R."/>
            <person name="Muller J."/>
            <person name="Pangilinan J."/>
            <person name="Patwardhan R.P."/>
            <person name="Pitluck S."/>
            <person name="Pritham E.J."/>
            <person name="Rechtsteiner A."/>
            <person name="Rho M."/>
            <person name="Rogozin I.B."/>
            <person name="Sakarya O."/>
            <person name="Salamov A."/>
            <person name="Schaack S."/>
            <person name="Shapiro H."/>
            <person name="Shiga Y."/>
            <person name="Skalitzky C."/>
            <person name="Smith Z."/>
            <person name="Souvorov A."/>
            <person name="Sung W."/>
            <person name="Tang Z."/>
            <person name="Tsuchiya D."/>
            <person name="Tu H."/>
            <person name="Vos H."/>
            <person name="Wang M."/>
            <person name="Wolf Y.I."/>
            <person name="Yamagata H."/>
            <person name="Yamada T."/>
            <person name="Ye Y."/>
            <person name="Shaw J.R."/>
            <person name="Andrews J."/>
            <person name="Crease T.J."/>
            <person name="Tang H."/>
            <person name="Lucas S.M."/>
            <person name="Robertson H.M."/>
            <person name="Bork P."/>
            <person name="Koonin E.V."/>
            <person name="Zdobnov E.M."/>
            <person name="Grigoriev I.V."/>
            <person name="Lynch M."/>
            <person name="Boore J.L."/>
        </authorList>
    </citation>
    <scope>NUCLEOTIDE SEQUENCE [LARGE SCALE GENOMIC DNA]</scope>
</reference>
<dbReference type="PANTHER" id="PTHR46830">
    <property type="entry name" value="TRANSFERASE, PUTATIVE-RELATED"/>
    <property type="match status" value="1"/>
</dbReference>
<keyword evidence="1" id="KW-0732">Signal</keyword>
<protein>
    <recommendedName>
        <fullName evidence="4">Sulfotransferase domain-containing protein</fullName>
    </recommendedName>
</protein>
<organism evidence="2 3">
    <name type="scientific">Daphnia pulex</name>
    <name type="common">Water flea</name>
    <dbReference type="NCBI Taxonomy" id="6669"/>
    <lineage>
        <taxon>Eukaryota</taxon>
        <taxon>Metazoa</taxon>
        <taxon>Ecdysozoa</taxon>
        <taxon>Arthropoda</taxon>
        <taxon>Crustacea</taxon>
        <taxon>Branchiopoda</taxon>
        <taxon>Diplostraca</taxon>
        <taxon>Cladocera</taxon>
        <taxon>Anomopoda</taxon>
        <taxon>Daphniidae</taxon>
        <taxon>Daphnia</taxon>
    </lineage>
</organism>
<dbReference type="KEGG" id="dpx:DAPPUDRAFT_313308"/>
<dbReference type="eggNOG" id="ENOG502S02F">
    <property type="taxonomic scope" value="Eukaryota"/>
</dbReference>
<evidence type="ECO:0000313" key="3">
    <source>
        <dbReference type="Proteomes" id="UP000000305"/>
    </source>
</evidence>
<dbReference type="EMBL" id="GL732530">
    <property type="protein sequence ID" value="EFX86238.1"/>
    <property type="molecule type" value="Genomic_DNA"/>
</dbReference>
<proteinExistence type="predicted"/>
<gene>
    <name evidence="2" type="ORF">DAPPUDRAFT_313308</name>
</gene>
<dbReference type="Gene3D" id="3.90.550.20">
    <property type="match status" value="1"/>
</dbReference>
<dbReference type="SUPFAM" id="SSF53448">
    <property type="entry name" value="Nucleotide-diphospho-sugar transferases"/>
    <property type="match status" value="1"/>
</dbReference>
<dbReference type="InParanoid" id="E9G2E9"/>
<accession>E9G2E9</accession>
<feature type="chain" id="PRO_5003237076" description="Sulfotransferase domain-containing protein" evidence="1">
    <location>
        <begin position="23"/>
        <end position="385"/>
    </location>
</feature>
<evidence type="ECO:0008006" key="4">
    <source>
        <dbReference type="Google" id="ProtNLM"/>
    </source>
</evidence>
<dbReference type="InterPro" id="IPR029044">
    <property type="entry name" value="Nucleotide-diphossugar_trans"/>
</dbReference>
<evidence type="ECO:0000256" key="1">
    <source>
        <dbReference type="SAM" id="SignalP"/>
    </source>
</evidence>
<name>E9G2E9_DAPPU</name>
<dbReference type="OMA" id="ACPENDY"/>
<dbReference type="PANTHER" id="PTHR46830:SF1">
    <property type="entry name" value="ALPHA-1,4-N-ACETYLGLUCOSAMINYLTRANSFERASE"/>
    <property type="match status" value="1"/>
</dbReference>
<dbReference type="OrthoDB" id="409543at2759"/>
<sequence length="385" mass="45215">MPSHKRLVTLSLVSLLLFPSLCFYWTIYDITSGGINRWNGTPPIPANSFDYQPNSESSSSSATTEALMDFGGFDNETGRSLDGRFIVPNLIHYIRFNKTTFTFVDYVCLRSAYIQQKPERIYLHTNVDESNFTGLYWKRIRSEPDLYGRIVLQPIELPSEIFNQPLSDGWRLFHGSDIARIRTMMKYGGIYLDNDVYVVQNLDKYRKYEIAMGWDEGQFLGSQVIVAHRNARFLPLWLDTYRQYHADLWYYNAGERPTTEILHKQPELIHRVKWRFGVHMLMQELYDSMDWPDWQQNQDTIHLLINHRSYLDPHFKEYSDFNERNIRHYPYMFGELARLVMPDRSPATSTTSPSSISDSVLLDWETNLMILDDGEQVRPPDPSED</sequence>